<proteinExistence type="inferred from homology"/>
<feature type="signal peptide" evidence="8">
    <location>
        <begin position="1"/>
        <end position="17"/>
    </location>
</feature>
<evidence type="ECO:0000256" key="1">
    <source>
        <dbReference type="ARBA" id="ARBA00011073"/>
    </source>
</evidence>
<evidence type="ECO:0000256" key="2">
    <source>
        <dbReference type="ARBA" id="ARBA00022670"/>
    </source>
</evidence>
<feature type="domain" description="Peptidase S8/S53" evidence="9">
    <location>
        <begin position="62"/>
        <end position="302"/>
    </location>
</feature>
<dbReference type="PRINTS" id="PR00723">
    <property type="entry name" value="SUBTILISIN"/>
</dbReference>
<dbReference type="PROSITE" id="PS51892">
    <property type="entry name" value="SUBTILASE"/>
    <property type="match status" value="1"/>
</dbReference>
<feature type="chain" id="PRO_5029811794" description="subtilisin" evidence="8">
    <location>
        <begin position="18"/>
        <end position="329"/>
    </location>
</feature>
<comment type="catalytic activity">
    <reaction evidence="5">
        <text>Hydrolysis of proteins with broad specificity for peptide bonds, and a preference for a large uncharged residue in P1. Hydrolyzes peptide amides.</text>
        <dbReference type="EC" id="3.4.21.62"/>
    </reaction>
</comment>
<dbReference type="InterPro" id="IPR023827">
    <property type="entry name" value="Peptidase_S8_Asp-AS"/>
</dbReference>
<dbReference type="EC" id="3.4.21.62" evidence="6"/>
<dbReference type="PANTHER" id="PTHR43806:SF11">
    <property type="entry name" value="CEREVISIN-RELATED"/>
    <property type="match status" value="1"/>
</dbReference>
<dbReference type="Proteomes" id="UP000591131">
    <property type="component" value="Unassembled WGS sequence"/>
</dbReference>
<feature type="active site" description="Charge relay system" evidence="7">
    <location>
        <position position="266"/>
    </location>
</feature>
<dbReference type="InterPro" id="IPR000209">
    <property type="entry name" value="Peptidase_S8/S53_dom"/>
</dbReference>
<comment type="similarity">
    <text evidence="1 7">Belongs to the peptidase S8 family.</text>
</comment>
<dbReference type="PROSITE" id="PS00136">
    <property type="entry name" value="SUBTILASE_ASP"/>
    <property type="match status" value="1"/>
</dbReference>
<dbReference type="SUPFAM" id="SSF52743">
    <property type="entry name" value="Subtilisin-like"/>
    <property type="match status" value="1"/>
</dbReference>
<evidence type="ECO:0000256" key="8">
    <source>
        <dbReference type="SAM" id="SignalP"/>
    </source>
</evidence>
<keyword evidence="2 7" id="KW-0645">Protease</keyword>
<sequence length="329" mass="35249">MLGLFFTLGYLIASSTATRSSVGKTGVPPVNDPDYKHQAPYFDAINIPKAWRRLTSTRVLRQKVTVALIDTGVKYNHPDLVGNLVTGYNVIRNSTDTDDKAGHGTMMAGVLGATINNSIGIAGVMDLVNIMPISLEENFVDEPEAASLQYAIETKDTRRIKIILMAFSGNILRPKVAQKIRQAVQAGMLVIVTAGNYGINVTVDKRYPCALTQQLTSMLCVAGTEQSKMRLGTFSNFANYVDIAAPGDKIETTSTLVSYDQFTGTSPAAAIVAGVAAMLYSLAPGLTPADVKKIPKSTSRKGLKDSTGKVTLPFGRVDADKSVAMLIPR</sequence>
<feature type="active site" description="Charge relay system" evidence="7">
    <location>
        <position position="70"/>
    </location>
</feature>
<evidence type="ECO:0000256" key="7">
    <source>
        <dbReference type="PROSITE-ProRule" id="PRU01240"/>
    </source>
</evidence>
<evidence type="ECO:0000256" key="6">
    <source>
        <dbReference type="ARBA" id="ARBA00023619"/>
    </source>
</evidence>
<dbReference type="EMBL" id="JAAPAO010000121">
    <property type="protein sequence ID" value="KAF4672056.1"/>
    <property type="molecule type" value="Genomic_DNA"/>
</dbReference>
<accession>A0A7J6MKS8</accession>
<dbReference type="InterPro" id="IPR036852">
    <property type="entry name" value="Peptidase_S8/S53_dom_sf"/>
</dbReference>
<dbReference type="InterPro" id="IPR050131">
    <property type="entry name" value="Peptidase_S8_subtilisin-like"/>
</dbReference>
<evidence type="ECO:0000313" key="11">
    <source>
        <dbReference type="Proteomes" id="UP000591131"/>
    </source>
</evidence>
<dbReference type="GO" id="GO:0004252">
    <property type="term" value="F:serine-type endopeptidase activity"/>
    <property type="evidence" value="ECO:0007669"/>
    <property type="project" value="UniProtKB-UniRule"/>
</dbReference>
<feature type="active site" description="Charge relay system" evidence="7">
    <location>
        <position position="103"/>
    </location>
</feature>
<dbReference type="InterPro" id="IPR015500">
    <property type="entry name" value="Peptidase_S8_subtilisin-rel"/>
</dbReference>
<comment type="caution">
    <text evidence="10">The sequence shown here is derived from an EMBL/GenBank/DDBJ whole genome shotgun (WGS) entry which is preliminary data.</text>
</comment>
<keyword evidence="4 7" id="KW-0720">Serine protease</keyword>
<dbReference type="Gene3D" id="3.40.50.200">
    <property type="entry name" value="Peptidase S8/S53 domain"/>
    <property type="match status" value="1"/>
</dbReference>
<organism evidence="10 11">
    <name type="scientific">Perkinsus chesapeaki</name>
    <name type="common">Clam parasite</name>
    <name type="synonym">Perkinsus andrewsi</name>
    <dbReference type="NCBI Taxonomy" id="330153"/>
    <lineage>
        <taxon>Eukaryota</taxon>
        <taxon>Sar</taxon>
        <taxon>Alveolata</taxon>
        <taxon>Perkinsozoa</taxon>
        <taxon>Perkinsea</taxon>
        <taxon>Perkinsida</taxon>
        <taxon>Perkinsidae</taxon>
        <taxon>Perkinsus</taxon>
    </lineage>
</organism>
<keyword evidence="8" id="KW-0732">Signal</keyword>
<gene>
    <name evidence="10" type="ORF">FOL47_000996</name>
</gene>
<dbReference type="GO" id="GO:0006508">
    <property type="term" value="P:proteolysis"/>
    <property type="evidence" value="ECO:0007669"/>
    <property type="project" value="UniProtKB-KW"/>
</dbReference>
<reference evidence="10 11" key="1">
    <citation type="submission" date="2020-04" db="EMBL/GenBank/DDBJ databases">
        <title>Perkinsus chesapeaki whole genome sequence.</title>
        <authorList>
            <person name="Bogema D.R."/>
        </authorList>
    </citation>
    <scope>NUCLEOTIDE SEQUENCE [LARGE SCALE GENOMIC DNA]</scope>
    <source>
        <strain evidence="10">ATCC PRA-425</strain>
    </source>
</reference>
<evidence type="ECO:0000256" key="3">
    <source>
        <dbReference type="ARBA" id="ARBA00022801"/>
    </source>
</evidence>
<evidence type="ECO:0000259" key="9">
    <source>
        <dbReference type="Pfam" id="PF00082"/>
    </source>
</evidence>
<keyword evidence="3 7" id="KW-0378">Hydrolase</keyword>
<evidence type="ECO:0000256" key="4">
    <source>
        <dbReference type="ARBA" id="ARBA00022825"/>
    </source>
</evidence>
<evidence type="ECO:0000256" key="5">
    <source>
        <dbReference type="ARBA" id="ARBA00023529"/>
    </source>
</evidence>
<evidence type="ECO:0000313" key="10">
    <source>
        <dbReference type="EMBL" id="KAF4672056.1"/>
    </source>
</evidence>
<dbReference type="PANTHER" id="PTHR43806">
    <property type="entry name" value="PEPTIDASE S8"/>
    <property type="match status" value="1"/>
</dbReference>
<protein>
    <recommendedName>
        <fullName evidence="6">subtilisin</fullName>
        <ecNumber evidence="6">3.4.21.62</ecNumber>
    </recommendedName>
</protein>
<dbReference type="AlphaFoldDB" id="A0A7J6MKS8"/>
<name>A0A7J6MKS8_PERCH</name>
<keyword evidence="11" id="KW-1185">Reference proteome</keyword>
<dbReference type="Pfam" id="PF00082">
    <property type="entry name" value="Peptidase_S8"/>
    <property type="match status" value="1"/>
</dbReference>
<dbReference type="OrthoDB" id="531541at2759"/>